<feature type="signal peptide" evidence="1">
    <location>
        <begin position="1"/>
        <end position="20"/>
    </location>
</feature>
<proteinExistence type="predicted"/>
<name>A0A261XTJ8_9FUNG</name>
<protein>
    <submittedName>
        <fullName evidence="2">Uncharacterized protein</fullName>
    </submittedName>
</protein>
<dbReference type="Proteomes" id="UP000242875">
    <property type="component" value="Unassembled WGS sequence"/>
</dbReference>
<comment type="caution">
    <text evidence="2">The sequence shown here is derived from an EMBL/GenBank/DDBJ whole genome shotgun (WGS) entry which is preliminary data.</text>
</comment>
<feature type="chain" id="PRO_5012221494" evidence="1">
    <location>
        <begin position="21"/>
        <end position="163"/>
    </location>
</feature>
<reference evidence="2 3" key="1">
    <citation type="journal article" date="2017" name="Mycologia">
        <title>Bifiguratus adelaidae, gen. et sp. nov., a new member of Mucoromycotina in endophytic and soil-dwelling habitats.</title>
        <authorList>
            <person name="Torres-Cruz T.J."/>
            <person name="Billingsley Tobias T.L."/>
            <person name="Almatruk M."/>
            <person name="Hesse C."/>
            <person name="Kuske C.R."/>
            <person name="Desiro A."/>
            <person name="Benucci G.M."/>
            <person name="Bonito G."/>
            <person name="Stajich J.E."/>
            <person name="Dunlap C."/>
            <person name="Arnold A.E."/>
            <person name="Porras-Alfaro A."/>
        </authorList>
    </citation>
    <scope>NUCLEOTIDE SEQUENCE [LARGE SCALE GENOMIC DNA]</scope>
    <source>
        <strain evidence="2 3">AZ0501</strain>
    </source>
</reference>
<evidence type="ECO:0000313" key="2">
    <source>
        <dbReference type="EMBL" id="OZJ01697.1"/>
    </source>
</evidence>
<gene>
    <name evidence="2" type="ORF">BZG36_05490</name>
</gene>
<evidence type="ECO:0000256" key="1">
    <source>
        <dbReference type="SAM" id="SignalP"/>
    </source>
</evidence>
<accession>A0A261XTJ8</accession>
<keyword evidence="3" id="KW-1185">Reference proteome</keyword>
<organism evidence="2 3">
    <name type="scientific">Bifiguratus adelaidae</name>
    <dbReference type="NCBI Taxonomy" id="1938954"/>
    <lineage>
        <taxon>Eukaryota</taxon>
        <taxon>Fungi</taxon>
        <taxon>Fungi incertae sedis</taxon>
        <taxon>Mucoromycota</taxon>
        <taxon>Mucoromycotina</taxon>
        <taxon>Endogonomycetes</taxon>
        <taxon>Endogonales</taxon>
        <taxon>Endogonales incertae sedis</taxon>
        <taxon>Bifiguratus</taxon>
    </lineage>
</organism>
<keyword evidence="1" id="KW-0732">Signal</keyword>
<sequence length="163" mass="17093">MQALHLLALLVAVLVTGTKAFTVRDLDISLFTLVTENNLAVSSKAAPSASSASASQFKCDQCHAYDNLLANCLRSLKVPSGATVNSVQLPLLQCSCRNSTFYQALGDCQTGCDGVAIQTQTQVAARCSQILAGQYSVAPNPTLNIPVATYLSFLSLYTDAAAA</sequence>
<evidence type="ECO:0000313" key="3">
    <source>
        <dbReference type="Proteomes" id="UP000242875"/>
    </source>
</evidence>
<dbReference type="AlphaFoldDB" id="A0A261XTJ8"/>
<dbReference type="EMBL" id="MVBO01000261">
    <property type="protein sequence ID" value="OZJ01697.1"/>
    <property type="molecule type" value="Genomic_DNA"/>
</dbReference>
<feature type="non-terminal residue" evidence="2">
    <location>
        <position position="163"/>
    </location>
</feature>